<evidence type="ECO:0000313" key="6">
    <source>
        <dbReference type="Proteomes" id="UP000225706"/>
    </source>
</evidence>
<dbReference type="GO" id="GO:0006310">
    <property type="term" value="P:DNA recombination"/>
    <property type="evidence" value="ECO:0007669"/>
    <property type="project" value="UniProtKB-KW"/>
</dbReference>
<dbReference type="InterPro" id="IPR002104">
    <property type="entry name" value="Integrase_catalytic"/>
</dbReference>
<dbReference type="SUPFAM" id="SSF53098">
    <property type="entry name" value="Ribonuclease H-like"/>
    <property type="match status" value="1"/>
</dbReference>
<dbReference type="CDD" id="cd09275">
    <property type="entry name" value="RNase_HI_RT_DIRS1"/>
    <property type="match status" value="1"/>
</dbReference>
<evidence type="ECO:0000259" key="4">
    <source>
        <dbReference type="PROSITE" id="PS51898"/>
    </source>
</evidence>
<dbReference type="Proteomes" id="UP000225706">
    <property type="component" value="Unassembled WGS sequence"/>
</dbReference>
<protein>
    <recommendedName>
        <fullName evidence="4">Tyr recombinase domain-containing protein</fullName>
    </recommendedName>
</protein>
<accession>A0A2B4SMR8</accession>
<dbReference type="InterPro" id="IPR010998">
    <property type="entry name" value="Integrase_recombinase_N"/>
</dbReference>
<dbReference type="AlphaFoldDB" id="A0A2B4SMR8"/>
<feature type="domain" description="Tyr recombinase" evidence="4">
    <location>
        <begin position="763"/>
        <end position="967"/>
    </location>
</feature>
<dbReference type="GO" id="GO:0003677">
    <property type="term" value="F:DNA binding"/>
    <property type="evidence" value="ECO:0007669"/>
    <property type="project" value="UniProtKB-KW"/>
</dbReference>
<dbReference type="PROSITE" id="PS51898">
    <property type="entry name" value="TYR_RECOMBINASE"/>
    <property type="match status" value="1"/>
</dbReference>
<dbReference type="SUPFAM" id="SSF47823">
    <property type="entry name" value="lambda integrase-like, N-terminal domain"/>
    <property type="match status" value="1"/>
</dbReference>
<dbReference type="SUPFAM" id="SSF56349">
    <property type="entry name" value="DNA breaking-rejoining enzymes"/>
    <property type="match status" value="1"/>
</dbReference>
<sequence>MSKSEVSEEPFRVLEGVVYFVDPKSPGSFSFLGGKERIRIPLKREHNSLDALKRHIVEHAGLKAEAEKRGIGSSIDLKLCRLAKGAEGSKAFSINTQAQWNMKRPLFVDSAVLQALGTVFLDAIRLVEHGNDEISLLDKLEWAFAGRTLFTRAVYRLKYLKRRIRYSYGHPGSFNPAVITNKEAHMIYGNMDKETGTSQATGFAKKKRSKISDFFSKTEQCCIEEVRGKEKSSKEDLSTDEVRKSAGKPASQKGGKKPPTVQAPMNSANEGSSGVTLNAAALGSVIAEALKGSFEGLRDSMNAGFNDLNSLIASRSGGNGDEDSADDCDSSVSKDDVESLVEEEPPAKKKRLNEQGKNSNPLITKLTKTLQLTEHVGPAIDGELASLVDKIMREKAMQHKHETTITELAQLVGTLVSSLPGVQFGKLHYRKLEIEKNLALREHKDNFEALISLSPSAKDDLAWWIENVDMALNPISHGNPVIEIKTGASKKGWGAYLDGDTTQGLWSATENQLHINELELKAIHLALQAFGKRLNNKHVKILCDNSTAVTYINAMGGTKSPSCNQVTYDIWDWCVNNNTWLTATHIAGVENTEADKESRLFNDRTEWALKREIFTQITTHWGIPEIDLFASRLNTQLPSTRTYFQTYAGMSPVWQSIQDQGISQAAAKLIMASWRNGTKKNYSTYIKKWQNFSVHTQIDHTQPSLVPLLDFLTVLYQQGLTYNAINTARSALSSYVTLEDGTCVGKHPLVSRLMKGIFQEKPPRPKYTEIWDVSIVLESLQSLSPVDPLSLKELTLKLVVLILLVSGQRGQTVHMLNIDRMSFSNNCYTFQLVGHLKQSRSGVNNPLVKLTAFEDKTLCVVSTLKEYLTRTQNLRGSEGQLFVSHQKPFRKVSRDTISRWVKTVLTDSGIDTSRFKSHSTRAASTSAANNASVSLDDILQTAGWCSESTFAKYYKKPIVKENMFADRVLSTVK</sequence>
<keyword evidence="6" id="KW-1185">Reference proteome</keyword>
<dbReference type="InterPro" id="IPR011010">
    <property type="entry name" value="DNA_brk_join_enz"/>
</dbReference>
<organism evidence="5 6">
    <name type="scientific">Stylophora pistillata</name>
    <name type="common">Smooth cauliflower coral</name>
    <dbReference type="NCBI Taxonomy" id="50429"/>
    <lineage>
        <taxon>Eukaryota</taxon>
        <taxon>Metazoa</taxon>
        <taxon>Cnidaria</taxon>
        <taxon>Anthozoa</taxon>
        <taxon>Hexacorallia</taxon>
        <taxon>Scleractinia</taxon>
        <taxon>Astrocoeniina</taxon>
        <taxon>Pocilloporidae</taxon>
        <taxon>Stylophora</taxon>
    </lineage>
</organism>
<dbReference type="Pfam" id="PF00589">
    <property type="entry name" value="Phage_integrase"/>
    <property type="match status" value="1"/>
</dbReference>
<evidence type="ECO:0000313" key="5">
    <source>
        <dbReference type="EMBL" id="PFX29807.1"/>
    </source>
</evidence>
<evidence type="ECO:0000256" key="3">
    <source>
        <dbReference type="SAM" id="MobiDB-lite"/>
    </source>
</evidence>
<dbReference type="Gene3D" id="1.10.443.10">
    <property type="entry name" value="Intergrase catalytic core"/>
    <property type="match status" value="1"/>
</dbReference>
<feature type="region of interest" description="Disordered" evidence="3">
    <location>
        <begin position="316"/>
        <end position="360"/>
    </location>
</feature>
<feature type="region of interest" description="Disordered" evidence="3">
    <location>
        <begin position="226"/>
        <end position="273"/>
    </location>
</feature>
<dbReference type="STRING" id="50429.A0A2B4SMR8"/>
<keyword evidence="2" id="KW-0233">DNA recombination</keyword>
<feature type="compositionally biased region" description="Basic and acidic residues" evidence="3">
    <location>
        <begin position="226"/>
        <end position="244"/>
    </location>
</feature>
<reference evidence="6" key="1">
    <citation type="journal article" date="2017" name="bioRxiv">
        <title>Comparative analysis of the genomes of Stylophora pistillata and Acropora digitifera provides evidence for extensive differences between species of corals.</title>
        <authorList>
            <person name="Voolstra C.R."/>
            <person name="Li Y."/>
            <person name="Liew Y.J."/>
            <person name="Baumgarten S."/>
            <person name="Zoccola D."/>
            <person name="Flot J.-F."/>
            <person name="Tambutte S."/>
            <person name="Allemand D."/>
            <person name="Aranda M."/>
        </authorList>
    </citation>
    <scope>NUCLEOTIDE SEQUENCE [LARGE SCALE GENOMIC DNA]</scope>
</reference>
<dbReference type="Gene3D" id="3.30.420.10">
    <property type="entry name" value="Ribonuclease H-like superfamily/Ribonuclease H"/>
    <property type="match status" value="1"/>
</dbReference>
<dbReference type="InterPro" id="IPR013762">
    <property type="entry name" value="Integrase-like_cat_sf"/>
</dbReference>
<feature type="compositionally biased region" description="Polar residues" evidence="3">
    <location>
        <begin position="263"/>
        <end position="273"/>
    </location>
</feature>
<dbReference type="GO" id="GO:0015074">
    <property type="term" value="P:DNA integration"/>
    <property type="evidence" value="ECO:0007669"/>
    <property type="project" value="InterPro"/>
</dbReference>
<dbReference type="EMBL" id="LSMT01000060">
    <property type="protein sequence ID" value="PFX29807.1"/>
    <property type="molecule type" value="Genomic_DNA"/>
</dbReference>
<dbReference type="Gene3D" id="1.10.150.130">
    <property type="match status" value="1"/>
</dbReference>
<dbReference type="PANTHER" id="PTHR35617:SF3">
    <property type="entry name" value="CORE-BINDING (CB) DOMAIN-CONTAINING PROTEIN"/>
    <property type="match status" value="1"/>
</dbReference>
<gene>
    <name evidence="5" type="ORF">AWC38_SpisGene5451</name>
</gene>
<evidence type="ECO:0000256" key="2">
    <source>
        <dbReference type="ARBA" id="ARBA00023172"/>
    </source>
</evidence>
<dbReference type="OrthoDB" id="5978154at2759"/>
<name>A0A2B4SMR8_STYPI</name>
<proteinExistence type="predicted"/>
<feature type="compositionally biased region" description="Acidic residues" evidence="3">
    <location>
        <begin position="320"/>
        <end position="329"/>
    </location>
</feature>
<evidence type="ECO:0000256" key="1">
    <source>
        <dbReference type="ARBA" id="ARBA00023125"/>
    </source>
</evidence>
<comment type="caution">
    <text evidence="5">The sequence shown here is derived from an EMBL/GenBank/DDBJ whole genome shotgun (WGS) entry which is preliminary data.</text>
</comment>
<dbReference type="PANTHER" id="PTHR35617">
    <property type="entry name" value="PHAGE_INTEGRASE DOMAIN-CONTAINING PROTEIN"/>
    <property type="match status" value="1"/>
</dbReference>
<dbReference type="InterPro" id="IPR012337">
    <property type="entry name" value="RNaseH-like_sf"/>
</dbReference>
<keyword evidence="1" id="KW-0238">DNA-binding</keyword>
<dbReference type="InterPro" id="IPR036397">
    <property type="entry name" value="RNaseH_sf"/>
</dbReference>